<feature type="active site" description="Charge relay system" evidence="8">
    <location>
        <position position="287"/>
    </location>
</feature>
<evidence type="ECO:0000313" key="12">
    <source>
        <dbReference type="Proteomes" id="UP000076744"/>
    </source>
</evidence>
<evidence type="ECO:0000256" key="3">
    <source>
        <dbReference type="ARBA" id="ARBA00022723"/>
    </source>
</evidence>
<keyword evidence="6 8" id="KW-0106">Calcium</keyword>
<dbReference type="Pfam" id="PF09286">
    <property type="entry name" value="Pro-kuma_activ"/>
    <property type="match status" value="1"/>
</dbReference>
<dbReference type="EMBL" id="AZHB01000001">
    <property type="protein sequence ID" value="OAA74179.1"/>
    <property type="molecule type" value="Genomic_DNA"/>
</dbReference>
<dbReference type="InterPro" id="IPR050819">
    <property type="entry name" value="Tripeptidyl-peptidase_I"/>
</dbReference>
<sequence>MRITALIAGGFLPAAFAVPAANYKLHDQRISLHAQYTKGQAATGSAFVPARIALKQQNIEKAEKLLLEISEPGSPKYGQHLAAGDIANLFAPSEESINSVKSWLTASGVPAGSIKVSNSKGWIHFNTTASQLGSFLKTEYHHYTTADGSRTFLGAESYSLPQDVSSLVDFVHPATGFSQMRKRTKAPLVTGPKDTIDPNSLDTCDVNMTPKCIAAQYGIPAATSGKDGNDLAMYEEEGDDYAQEDLDQFFAAMTPSIPKGTGPIVHNLNGANAPANPGESGGESTLDFDMAIPIIYPQKTSLYQMGDVGKDNFDTFVDAFVGPYCKDNGDDGNSQIECNDLKQPNAVSISWGGTEDPNDVAHLKRQCTEWMKFGLAGTSVIIASGDNGVEDGACLGPNHDIFVPDQACSCPWVTTVGSTYLPKGGKVGDVEVATESFASGGGFSNIFPRPDYQNDFVATYLAKYVPDYKSYNTTDGKIPTTAGQGIYNRGGRGYPDVSAVGDNGVVVTNGRMFLNGGTSMSCPIFASIITRINEERLNAGKKPLGFLNPALYKGVASGVFTDIVTGDQNHVVDACGTHKGFVASPGWDPVTGLGTPIYDKMLKYFGQL</sequence>
<dbReference type="CDD" id="cd04056">
    <property type="entry name" value="Peptidases_S53"/>
    <property type="match status" value="1"/>
</dbReference>
<dbReference type="PANTHER" id="PTHR14218">
    <property type="entry name" value="PROTEASE S8 TRIPEPTIDYL PEPTIDASE I CLN2"/>
    <property type="match status" value="1"/>
</dbReference>
<dbReference type="InterPro" id="IPR030400">
    <property type="entry name" value="Sedolisin_dom"/>
</dbReference>
<keyword evidence="2 8" id="KW-0645">Protease</keyword>
<organism evidence="11 12">
    <name type="scientific">Cordyceps fumosorosea (strain ARSEF 2679)</name>
    <name type="common">Isaria fumosorosea</name>
    <dbReference type="NCBI Taxonomy" id="1081104"/>
    <lineage>
        <taxon>Eukaryota</taxon>
        <taxon>Fungi</taxon>
        <taxon>Dikarya</taxon>
        <taxon>Ascomycota</taxon>
        <taxon>Pezizomycotina</taxon>
        <taxon>Sordariomycetes</taxon>
        <taxon>Hypocreomycetidae</taxon>
        <taxon>Hypocreales</taxon>
        <taxon>Cordycipitaceae</taxon>
        <taxon>Cordyceps</taxon>
    </lineage>
</organism>
<dbReference type="InterPro" id="IPR036852">
    <property type="entry name" value="Peptidase_S8/S53_dom_sf"/>
</dbReference>
<dbReference type="Gene3D" id="3.40.50.200">
    <property type="entry name" value="Peptidase S8/S53 domain"/>
    <property type="match status" value="1"/>
</dbReference>
<dbReference type="SUPFAM" id="SSF52743">
    <property type="entry name" value="Subtilisin-like"/>
    <property type="match status" value="1"/>
</dbReference>
<gene>
    <name evidence="11" type="ORF">ISF_01080</name>
</gene>
<feature type="chain" id="PRO_5007837532" evidence="9">
    <location>
        <begin position="18"/>
        <end position="608"/>
    </location>
</feature>
<evidence type="ECO:0000256" key="8">
    <source>
        <dbReference type="PROSITE-ProRule" id="PRU01032"/>
    </source>
</evidence>
<feature type="signal peptide" evidence="9">
    <location>
        <begin position="1"/>
        <end position="17"/>
    </location>
</feature>
<dbReference type="STRING" id="1081104.A0A162N1X7"/>
<dbReference type="PANTHER" id="PTHR14218:SF19">
    <property type="entry name" value="SERINE PROTEASE AORO, PUTATIVE (AFU_ORTHOLOGUE AFUA_6G10250)-RELATED"/>
    <property type="match status" value="1"/>
</dbReference>
<evidence type="ECO:0000256" key="6">
    <source>
        <dbReference type="ARBA" id="ARBA00022837"/>
    </source>
</evidence>
<keyword evidence="7" id="KW-0865">Zymogen</keyword>
<evidence type="ECO:0000256" key="1">
    <source>
        <dbReference type="ARBA" id="ARBA00004239"/>
    </source>
</evidence>
<dbReference type="OrthoDB" id="409122at2759"/>
<proteinExistence type="predicted"/>
<comment type="cofactor">
    <cofactor evidence="8">
        <name>Ca(2+)</name>
        <dbReference type="ChEBI" id="CHEBI:29108"/>
    </cofactor>
    <text evidence="8">Binds 1 Ca(2+) ion per subunit.</text>
</comment>
<feature type="binding site" evidence="8">
    <location>
        <position position="586"/>
    </location>
    <ligand>
        <name>Ca(2+)</name>
        <dbReference type="ChEBI" id="CHEBI:29108"/>
    </ligand>
</feature>
<dbReference type="InterPro" id="IPR015366">
    <property type="entry name" value="S53_propep"/>
</dbReference>
<dbReference type="GO" id="GO:0006508">
    <property type="term" value="P:proteolysis"/>
    <property type="evidence" value="ECO:0007669"/>
    <property type="project" value="UniProtKB-KW"/>
</dbReference>
<feature type="domain" description="Peptidase S53" evidence="10">
    <location>
        <begin position="207"/>
        <end position="608"/>
    </location>
</feature>
<keyword evidence="4 8" id="KW-0378">Hydrolase</keyword>
<dbReference type="AlphaFoldDB" id="A0A162N1X7"/>
<accession>A0A162N1X7</accession>
<dbReference type="GO" id="GO:0005576">
    <property type="term" value="C:extracellular region"/>
    <property type="evidence" value="ECO:0007669"/>
    <property type="project" value="UniProtKB-SubCell"/>
</dbReference>
<dbReference type="GO" id="GO:0046872">
    <property type="term" value="F:metal ion binding"/>
    <property type="evidence" value="ECO:0007669"/>
    <property type="project" value="UniProtKB-UniRule"/>
</dbReference>
<dbReference type="Proteomes" id="UP000076744">
    <property type="component" value="Unassembled WGS sequence"/>
</dbReference>
<feature type="binding site" evidence="8">
    <location>
        <position position="588"/>
    </location>
    <ligand>
        <name>Ca(2+)</name>
        <dbReference type="ChEBI" id="CHEBI:29108"/>
    </ligand>
</feature>
<evidence type="ECO:0000256" key="5">
    <source>
        <dbReference type="ARBA" id="ARBA00022825"/>
    </source>
</evidence>
<evidence type="ECO:0000256" key="4">
    <source>
        <dbReference type="ARBA" id="ARBA00022801"/>
    </source>
</evidence>
<feature type="binding site" evidence="8">
    <location>
        <position position="562"/>
    </location>
    <ligand>
        <name>Ca(2+)</name>
        <dbReference type="ChEBI" id="CHEBI:29108"/>
    </ligand>
</feature>
<keyword evidence="3 8" id="KW-0479">Metal-binding</keyword>
<comment type="caution">
    <text evidence="11">The sequence shown here is derived from an EMBL/GenBank/DDBJ whole genome shotgun (WGS) entry which is preliminary data.</text>
</comment>
<keyword evidence="9" id="KW-0732">Signal</keyword>
<feature type="binding site" evidence="8">
    <location>
        <position position="563"/>
    </location>
    <ligand>
        <name>Ca(2+)</name>
        <dbReference type="ChEBI" id="CHEBI:29108"/>
    </ligand>
</feature>
<dbReference type="PROSITE" id="PS51695">
    <property type="entry name" value="SEDOLISIN"/>
    <property type="match status" value="1"/>
</dbReference>
<protein>
    <submittedName>
        <fullName evidence="11">Alkaline serine protease AorO</fullName>
    </submittedName>
</protein>
<evidence type="ECO:0000256" key="9">
    <source>
        <dbReference type="SAM" id="SignalP"/>
    </source>
</evidence>
<dbReference type="CDD" id="cd11377">
    <property type="entry name" value="Pro-peptidase_S53"/>
    <property type="match status" value="1"/>
</dbReference>
<evidence type="ECO:0000256" key="7">
    <source>
        <dbReference type="ARBA" id="ARBA00023145"/>
    </source>
</evidence>
<feature type="active site" description="Charge relay system" evidence="8">
    <location>
        <position position="283"/>
    </location>
</feature>
<evidence type="ECO:0000259" key="10">
    <source>
        <dbReference type="PROSITE" id="PS51695"/>
    </source>
</evidence>
<name>A0A162N1X7_CORFA</name>
<keyword evidence="12" id="KW-1185">Reference proteome</keyword>
<feature type="active site" description="Charge relay system" evidence="8">
    <location>
        <position position="519"/>
    </location>
</feature>
<dbReference type="GeneID" id="30017372"/>
<dbReference type="RefSeq" id="XP_018709137.1">
    <property type="nucleotide sequence ID" value="XM_018844687.1"/>
</dbReference>
<evidence type="ECO:0000313" key="11">
    <source>
        <dbReference type="EMBL" id="OAA74179.1"/>
    </source>
</evidence>
<dbReference type="GO" id="GO:0004252">
    <property type="term" value="F:serine-type endopeptidase activity"/>
    <property type="evidence" value="ECO:0007669"/>
    <property type="project" value="UniProtKB-UniRule"/>
</dbReference>
<dbReference type="SMART" id="SM00944">
    <property type="entry name" value="Pro-kuma_activ"/>
    <property type="match status" value="1"/>
</dbReference>
<dbReference type="SUPFAM" id="SSF54897">
    <property type="entry name" value="Protease propeptides/inhibitors"/>
    <property type="match status" value="1"/>
</dbReference>
<evidence type="ECO:0000256" key="2">
    <source>
        <dbReference type="ARBA" id="ARBA00022670"/>
    </source>
</evidence>
<keyword evidence="5 8" id="KW-0720">Serine protease</keyword>
<dbReference type="GO" id="GO:0008240">
    <property type="term" value="F:tripeptidyl-peptidase activity"/>
    <property type="evidence" value="ECO:0007669"/>
    <property type="project" value="TreeGrafter"/>
</dbReference>
<reference evidence="11 12" key="1">
    <citation type="journal article" date="2016" name="Genome Biol. Evol.">
        <title>Divergent and convergent evolution of fungal pathogenicity.</title>
        <authorList>
            <person name="Shang Y."/>
            <person name="Xiao G."/>
            <person name="Zheng P."/>
            <person name="Cen K."/>
            <person name="Zhan S."/>
            <person name="Wang C."/>
        </authorList>
    </citation>
    <scope>NUCLEOTIDE SEQUENCE [LARGE SCALE GENOMIC DNA]</scope>
    <source>
        <strain evidence="11 12">ARSEF 2679</strain>
    </source>
</reference>
<comment type="subcellular location">
    <subcellularLocation>
        <location evidence="1">Secreted</location>
        <location evidence="1">Extracellular space</location>
    </subcellularLocation>
</comment>